<dbReference type="PANTHER" id="PTHR36695:SF12">
    <property type="entry name" value="AGAP008648-PA"/>
    <property type="match status" value="1"/>
</dbReference>
<keyword evidence="2" id="KW-1185">Reference proteome</keyword>
<evidence type="ECO:0000313" key="2">
    <source>
        <dbReference type="Proteomes" id="UP000694843"/>
    </source>
</evidence>
<accession>A0A8B7PQF8</accession>
<protein>
    <submittedName>
        <fullName evidence="3">Uncharacterized protein LOC108682950</fullName>
    </submittedName>
</protein>
<evidence type="ECO:0000313" key="3">
    <source>
        <dbReference type="RefSeq" id="XP_018027706.1"/>
    </source>
</evidence>
<dbReference type="OrthoDB" id="2142040at2759"/>
<feature type="domain" description="Farnesoic acid O-methyl transferase" evidence="1">
    <location>
        <begin position="12"/>
        <end position="142"/>
    </location>
</feature>
<dbReference type="GeneID" id="108682950"/>
<dbReference type="Proteomes" id="UP000694843">
    <property type="component" value="Unplaced"/>
</dbReference>
<sequence length="278" mass="31009">MGEVLEYETGDEKSYKFLPLFGNTLRFSVKAAHDCHLAFTRGTAESEPMFEVFIGAWSGEASAIRFNKGEDLAKVDTPEILNDGIISASEFREFWVATDHDEVRVGRGGEYEPFMSAVLPEPVATSHFGFSTGHGATGDFIFFHERAAATENKLQYNFEPLYGDTFTFSVACDHDAHLGFTTAPAETPLMYEVFIGGWENQHSAIRKSKETTVVKVETPDECCGEKTYWVNLRGGHVRVGRAGESEPFMEWQDPEPFKVTHVGYCTGWGACGQWKLNV</sequence>
<dbReference type="PANTHER" id="PTHR36695">
    <property type="entry name" value="AGAP008648-PA"/>
    <property type="match status" value="1"/>
</dbReference>
<proteinExistence type="predicted"/>
<dbReference type="KEGG" id="hazt:108682950"/>
<gene>
    <name evidence="3" type="primary">LOC108682950</name>
</gene>
<dbReference type="RefSeq" id="XP_018027706.1">
    <property type="nucleotide sequence ID" value="XM_018172217.2"/>
</dbReference>
<dbReference type="Pfam" id="PF12248">
    <property type="entry name" value="Methyltransf_FA"/>
    <property type="match status" value="2"/>
</dbReference>
<dbReference type="AlphaFoldDB" id="A0A8B7PQF8"/>
<dbReference type="InterPro" id="IPR022041">
    <property type="entry name" value="Methyltransf_FA"/>
</dbReference>
<reference evidence="3" key="1">
    <citation type="submission" date="2025-08" db="UniProtKB">
        <authorList>
            <consortium name="RefSeq"/>
        </authorList>
    </citation>
    <scope>IDENTIFICATION</scope>
    <source>
        <tissue evidence="3">Whole organism</tissue>
    </source>
</reference>
<organism evidence="2 3">
    <name type="scientific">Hyalella azteca</name>
    <name type="common">Amphipod</name>
    <dbReference type="NCBI Taxonomy" id="294128"/>
    <lineage>
        <taxon>Eukaryota</taxon>
        <taxon>Metazoa</taxon>
        <taxon>Ecdysozoa</taxon>
        <taxon>Arthropoda</taxon>
        <taxon>Crustacea</taxon>
        <taxon>Multicrustacea</taxon>
        <taxon>Malacostraca</taxon>
        <taxon>Eumalacostraca</taxon>
        <taxon>Peracarida</taxon>
        <taxon>Amphipoda</taxon>
        <taxon>Senticaudata</taxon>
        <taxon>Talitrida</taxon>
        <taxon>Talitroidea</taxon>
        <taxon>Hyalellidae</taxon>
        <taxon>Hyalella</taxon>
    </lineage>
</organism>
<name>A0A8B7PQF8_HYAAZ</name>
<feature type="domain" description="Farnesoic acid O-methyl transferase" evidence="1">
    <location>
        <begin position="154"/>
        <end position="276"/>
    </location>
</feature>
<evidence type="ECO:0000259" key="1">
    <source>
        <dbReference type="Pfam" id="PF12248"/>
    </source>
</evidence>
<dbReference type="OMA" id="FIFFHER"/>